<comment type="caution">
    <text evidence="3">The sequence shown here is derived from an EMBL/GenBank/DDBJ whole genome shotgun (WGS) entry which is preliminary data.</text>
</comment>
<evidence type="ECO:0000313" key="4">
    <source>
        <dbReference type="Proteomes" id="UP000027037"/>
    </source>
</evidence>
<feature type="chain" id="PRO_5001615250" description="Amidohydrolase-related domain-containing protein" evidence="1">
    <location>
        <begin position="21"/>
        <end position="415"/>
    </location>
</feature>
<dbReference type="InterPro" id="IPR051781">
    <property type="entry name" value="Metallo-dep_Hydrolase"/>
</dbReference>
<name>A0A062UL84_9PROT</name>
<protein>
    <recommendedName>
        <fullName evidence="2">Amidohydrolase-related domain-containing protein</fullName>
    </recommendedName>
</protein>
<dbReference type="EMBL" id="AWFF01000001">
    <property type="protein sequence ID" value="KCZ57339.1"/>
    <property type="molecule type" value="Genomic_DNA"/>
</dbReference>
<dbReference type="PANTHER" id="PTHR43135">
    <property type="entry name" value="ALPHA-D-RIBOSE 1-METHYLPHOSPHONATE 5-TRIPHOSPHATE DIPHOSPHATASE"/>
    <property type="match status" value="1"/>
</dbReference>
<keyword evidence="4" id="KW-1185">Reference proteome</keyword>
<accession>A0A062UL84</accession>
<dbReference type="PANTHER" id="PTHR43135:SF3">
    <property type="entry name" value="ALPHA-D-RIBOSE 1-METHYLPHOSPHONATE 5-TRIPHOSPHATE DIPHOSPHATASE"/>
    <property type="match status" value="1"/>
</dbReference>
<proteinExistence type="predicted"/>
<feature type="signal peptide" evidence="1">
    <location>
        <begin position="1"/>
        <end position="20"/>
    </location>
</feature>
<dbReference type="Proteomes" id="UP000027037">
    <property type="component" value="Unassembled WGS sequence"/>
</dbReference>
<dbReference type="InterPro" id="IPR006680">
    <property type="entry name" value="Amidohydro-rel"/>
</dbReference>
<dbReference type="PATRIC" id="fig|1280946.3.peg.199"/>
<dbReference type="Pfam" id="PF01979">
    <property type="entry name" value="Amidohydro_1"/>
    <property type="match status" value="1"/>
</dbReference>
<gene>
    <name evidence="3" type="ORF">HY29_01030</name>
</gene>
<dbReference type="RefSeq" id="WP_034790092.1">
    <property type="nucleotide sequence ID" value="NZ_AWFF01000001.1"/>
</dbReference>
<reference evidence="3 4" key="1">
    <citation type="journal article" date="2014" name="Antonie Van Leeuwenhoek">
        <title>Hyphomonas beringensis sp. nov. and Hyphomonas chukchiensis sp. nov., isolated from surface seawater of the Bering Sea and Chukchi Sea.</title>
        <authorList>
            <person name="Li C."/>
            <person name="Lai Q."/>
            <person name="Li G."/>
            <person name="Dong C."/>
            <person name="Wang J."/>
            <person name="Liao Y."/>
            <person name="Shao Z."/>
        </authorList>
    </citation>
    <scope>NUCLEOTIDE SEQUENCE [LARGE SCALE GENOMIC DNA]</scope>
    <source>
        <strain evidence="3 4">25B14_1</strain>
    </source>
</reference>
<dbReference type="InterPro" id="IPR011059">
    <property type="entry name" value="Metal-dep_hydrolase_composite"/>
</dbReference>
<dbReference type="Gene3D" id="2.30.40.10">
    <property type="entry name" value="Urease, subunit C, domain 1"/>
    <property type="match status" value="1"/>
</dbReference>
<feature type="domain" description="Amidohydrolase-related" evidence="2">
    <location>
        <begin position="274"/>
        <end position="385"/>
    </location>
</feature>
<keyword evidence="1" id="KW-0732">Signal</keyword>
<dbReference type="SUPFAM" id="SSF51556">
    <property type="entry name" value="Metallo-dependent hydrolases"/>
    <property type="match status" value="1"/>
</dbReference>
<dbReference type="GO" id="GO:0016810">
    <property type="term" value="F:hydrolase activity, acting on carbon-nitrogen (but not peptide) bonds"/>
    <property type="evidence" value="ECO:0007669"/>
    <property type="project" value="InterPro"/>
</dbReference>
<evidence type="ECO:0000259" key="2">
    <source>
        <dbReference type="Pfam" id="PF01979"/>
    </source>
</evidence>
<dbReference type="STRING" id="1280946.HY29_01030"/>
<dbReference type="Gene3D" id="3.20.20.140">
    <property type="entry name" value="Metal-dependent hydrolases"/>
    <property type="match status" value="1"/>
</dbReference>
<organism evidence="3 4">
    <name type="scientific">Hyphomonas beringensis</name>
    <dbReference type="NCBI Taxonomy" id="1280946"/>
    <lineage>
        <taxon>Bacteria</taxon>
        <taxon>Pseudomonadati</taxon>
        <taxon>Pseudomonadota</taxon>
        <taxon>Alphaproteobacteria</taxon>
        <taxon>Hyphomonadales</taxon>
        <taxon>Hyphomonadaceae</taxon>
        <taxon>Hyphomonas</taxon>
    </lineage>
</organism>
<sequence>MLKLMTSLCVAAFVTLPLQAQTLVLEHAKVLTAGSAGELEDASIVIENGKIAAVGVAVTVPAGADIIDMTGRVITPGLVAANTTLGVVEVNDRANANDSSAKTSDLSASVEIQYAVNPASTLIPVARNGGISRAIVTPGLGRGSLEKLSFGGQAAVIDTGAGQDPIILPHAGVTLNLRGVKTGRAAVFPMLKALLEDAATYAAKETPGDMSGLTQKNWTLADLEALAPVARGEAPLIIEVDRASDISQMLKIGKALNLKMVLVGAAEGWAVADEIADADASVVLNPIDNLPSNFDQVQASIENATRLNAAGVKLALTSNRDGHDVRLTRYHAGMAVANGLPYEDAIKAITVNPARMFGDTTAGEIAVGQDADIAVWSGDPLQPLTDLVVLYIGGEAQPKADRQIILREKYMKSGE</sequence>
<evidence type="ECO:0000256" key="1">
    <source>
        <dbReference type="SAM" id="SignalP"/>
    </source>
</evidence>
<dbReference type="AlphaFoldDB" id="A0A062UL84"/>
<dbReference type="SUPFAM" id="SSF51338">
    <property type="entry name" value="Composite domain of metallo-dependent hydrolases"/>
    <property type="match status" value="1"/>
</dbReference>
<evidence type="ECO:0000313" key="3">
    <source>
        <dbReference type="EMBL" id="KCZ57339.1"/>
    </source>
</evidence>
<dbReference type="OrthoDB" id="9802793at2"/>
<dbReference type="eggNOG" id="COG1228">
    <property type="taxonomic scope" value="Bacteria"/>
</dbReference>
<dbReference type="InterPro" id="IPR032466">
    <property type="entry name" value="Metal_Hydrolase"/>
</dbReference>